<dbReference type="OrthoDB" id="9807403at2"/>
<dbReference type="EC" id="6.3.4.19" evidence="6"/>
<comment type="function">
    <text evidence="6">Ligates lysine onto the cytidine present at position 34 of the AUA codon-specific tRNA(Ile) that contains the anticodon CAU, in an ATP-dependent manner. Cytidine is converted to lysidine, thus changing the amino acid specificity of the tRNA from methionine to isoleucine.</text>
</comment>
<comment type="catalytic activity">
    <reaction evidence="5 6">
        <text>cytidine(34) in tRNA(Ile2) + L-lysine + ATP = lysidine(34) in tRNA(Ile2) + AMP + diphosphate + H(+)</text>
        <dbReference type="Rhea" id="RHEA:43744"/>
        <dbReference type="Rhea" id="RHEA-COMP:10625"/>
        <dbReference type="Rhea" id="RHEA-COMP:10670"/>
        <dbReference type="ChEBI" id="CHEBI:15378"/>
        <dbReference type="ChEBI" id="CHEBI:30616"/>
        <dbReference type="ChEBI" id="CHEBI:32551"/>
        <dbReference type="ChEBI" id="CHEBI:33019"/>
        <dbReference type="ChEBI" id="CHEBI:82748"/>
        <dbReference type="ChEBI" id="CHEBI:83665"/>
        <dbReference type="ChEBI" id="CHEBI:456215"/>
        <dbReference type="EC" id="6.3.4.19"/>
    </reaction>
</comment>
<comment type="domain">
    <text evidence="6">The N-terminal region contains the highly conserved SGGXDS motif, predicted to be a P-loop motif involved in ATP binding.</text>
</comment>
<keyword evidence="6" id="KW-0963">Cytoplasm</keyword>
<dbReference type="Gene3D" id="3.40.50.620">
    <property type="entry name" value="HUPs"/>
    <property type="match status" value="1"/>
</dbReference>
<dbReference type="InterPro" id="IPR012094">
    <property type="entry name" value="tRNA_Ile_lys_synt"/>
</dbReference>
<dbReference type="GO" id="GO:0032267">
    <property type="term" value="F:tRNA(Ile)-lysidine synthase activity"/>
    <property type="evidence" value="ECO:0007669"/>
    <property type="project" value="UniProtKB-EC"/>
</dbReference>
<dbReference type="AlphaFoldDB" id="A0A328B493"/>
<evidence type="ECO:0000256" key="2">
    <source>
        <dbReference type="ARBA" id="ARBA00022694"/>
    </source>
</evidence>
<feature type="domain" description="tRNA(Ile)-lysidine/2-thiocytidine synthase N-terminal" evidence="7">
    <location>
        <begin position="15"/>
        <end position="194"/>
    </location>
</feature>
<keyword evidence="1 6" id="KW-0436">Ligase</keyword>
<name>A0A328B493_9CAUL</name>
<accession>A0A328B493</accession>
<keyword evidence="2 6" id="KW-0819">tRNA processing</keyword>
<evidence type="ECO:0000313" key="9">
    <source>
        <dbReference type="Proteomes" id="UP000249842"/>
    </source>
</evidence>
<dbReference type="RefSeq" id="WP_111458964.1">
    <property type="nucleotide sequence ID" value="NZ_QFYP01000001.1"/>
</dbReference>
<sequence length="406" mass="42697">MLDERLLAAGPRPLAVAFSGGGDSLALLLAAEAWARRHGRELLALTVDHRLQPQSRAWTEACAATAARLGVRFEALAWEGEKPAQGLPAAARAARHRLLAAAARRAGARVILIGHTADDRLEVKAMRQAGSTTPDPRVWSPSPSWPEGRGVFLLRPLIGVRRAAIRRWLSARGEGWIDDPANDDPRFARARARRDLGPDAAPIGAAAPAPLELARHCRAGPSDGLSIARTALRQASLETAHRLVALAAVCAGGGDRTPGRGALDRVLALLRGDADVTATLAGARIEADGREVRFLREAGETARGGLSPVALRADEPAVWDGRFELTATRDGLEARALAGLSRRLPDAQRRALAALPAPARPGLPVVVDASGAVSCPLLADEGGVIVRSLVQDRLLAAAGLVEREPG</sequence>
<reference evidence="9" key="1">
    <citation type="submission" date="2018-05" db="EMBL/GenBank/DDBJ databases">
        <authorList>
            <person name="Li X."/>
        </authorList>
    </citation>
    <scope>NUCLEOTIDE SEQUENCE [LARGE SCALE GENOMIC DNA]</scope>
    <source>
        <strain evidence="9">HKS-05</strain>
    </source>
</reference>
<evidence type="ECO:0000259" key="7">
    <source>
        <dbReference type="Pfam" id="PF01171"/>
    </source>
</evidence>
<comment type="similarity">
    <text evidence="6">Belongs to the tRNA(Ile)-lysidine synthase family.</text>
</comment>
<dbReference type="InterPro" id="IPR012795">
    <property type="entry name" value="tRNA_Ile_lys_synt_N"/>
</dbReference>
<keyword evidence="3 6" id="KW-0547">Nucleotide-binding</keyword>
<evidence type="ECO:0000256" key="3">
    <source>
        <dbReference type="ARBA" id="ARBA00022741"/>
    </source>
</evidence>
<proteinExistence type="inferred from homology"/>
<dbReference type="NCBIfam" id="TIGR02432">
    <property type="entry name" value="lysidine_TilS_N"/>
    <property type="match status" value="1"/>
</dbReference>
<evidence type="ECO:0000256" key="6">
    <source>
        <dbReference type="HAMAP-Rule" id="MF_01161"/>
    </source>
</evidence>
<protein>
    <recommendedName>
        <fullName evidence="6">tRNA(Ile)-lysidine synthase</fullName>
        <ecNumber evidence="6">6.3.4.19</ecNumber>
    </recommendedName>
    <alternativeName>
        <fullName evidence="6">tRNA(Ile)-2-lysyl-cytidine synthase</fullName>
    </alternativeName>
    <alternativeName>
        <fullName evidence="6">tRNA(Ile)-lysidine synthetase</fullName>
    </alternativeName>
</protein>
<dbReference type="EMBL" id="QFYP01000001">
    <property type="protein sequence ID" value="RAK61677.1"/>
    <property type="molecule type" value="Genomic_DNA"/>
</dbReference>
<gene>
    <name evidence="6 8" type="primary">tilS</name>
    <name evidence="8" type="ORF">DJ021_04085</name>
</gene>
<dbReference type="PANTHER" id="PTHR43033:SF1">
    <property type="entry name" value="TRNA(ILE)-LYSIDINE SYNTHASE-RELATED"/>
    <property type="match status" value="1"/>
</dbReference>
<dbReference type="GO" id="GO:0005524">
    <property type="term" value="F:ATP binding"/>
    <property type="evidence" value="ECO:0007669"/>
    <property type="project" value="UniProtKB-UniRule"/>
</dbReference>
<dbReference type="PANTHER" id="PTHR43033">
    <property type="entry name" value="TRNA(ILE)-LYSIDINE SYNTHASE-RELATED"/>
    <property type="match status" value="1"/>
</dbReference>
<dbReference type="InterPro" id="IPR014729">
    <property type="entry name" value="Rossmann-like_a/b/a_fold"/>
</dbReference>
<evidence type="ECO:0000313" key="8">
    <source>
        <dbReference type="EMBL" id="RAK61677.1"/>
    </source>
</evidence>
<dbReference type="GO" id="GO:0006400">
    <property type="term" value="P:tRNA modification"/>
    <property type="evidence" value="ECO:0007669"/>
    <property type="project" value="UniProtKB-UniRule"/>
</dbReference>
<evidence type="ECO:0000256" key="5">
    <source>
        <dbReference type="ARBA" id="ARBA00048539"/>
    </source>
</evidence>
<dbReference type="SUPFAM" id="SSF52402">
    <property type="entry name" value="Adenine nucleotide alpha hydrolases-like"/>
    <property type="match status" value="1"/>
</dbReference>
<evidence type="ECO:0000256" key="4">
    <source>
        <dbReference type="ARBA" id="ARBA00022840"/>
    </source>
</evidence>
<organism evidence="8 9">
    <name type="scientific">Phenylobacterium hankyongense</name>
    <dbReference type="NCBI Taxonomy" id="1813876"/>
    <lineage>
        <taxon>Bacteria</taxon>
        <taxon>Pseudomonadati</taxon>
        <taxon>Pseudomonadota</taxon>
        <taxon>Alphaproteobacteria</taxon>
        <taxon>Caulobacterales</taxon>
        <taxon>Caulobacteraceae</taxon>
        <taxon>Phenylobacterium</taxon>
    </lineage>
</organism>
<dbReference type="Pfam" id="PF01171">
    <property type="entry name" value="ATP_bind_3"/>
    <property type="match status" value="1"/>
</dbReference>
<comment type="caution">
    <text evidence="8">The sequence shown here is derived from an EMBL/GenBank/DDBJ whole genome shotgun (WGS) entry which is preliminary data.</text>
</comment>
<feature type="binding site" evidence="6">
    <location>
        <begin position="19"/>
        <end position="24"/>
    </location>
    <ligand>
        <name>ATP</name>
        <dbReference type="ChEBI" id="CHEBI:30616"/>
    </ligand>
</feature>
<dbReference type="GO" id="GO:0005737">
    <property type="term" value="C:cytoplasm"/>
    <property type="evidence" value="ECO:0007669"/>
    <property type="project" value="UniProtKB-SubCell"/>
</dbReference>
<comment type="subcellular location">
    <subcellularLocation>
        <location evidence="6">Cytoplasm</location>
    </subcellularLocation>
</comment>
<keyword evidence="9" id="KW-1185">Reference proteome</keyword>
<dbReference type="Proteomes" id="UP000249842">
    <property type="component" value="Unassembled WGS sequence"/>
</dbReference>
<evidence type="ECO:0000256" key="1">
    <source>
        <dbReference type="ARBA" id="ARBA00022598"/>
    </source>
</evidence>
<dbReference type="InterPro" id="IPR011063">
    <property type="entry name" value="TilS/TtcA_N"/>
</dbReference>
<dbReference type="HAMAP" id="MF_01161">
    <property type="entry name" value="tRNA_Ile_lys_synt"/>
    <property type="match status" value="1"/>
</dbReference>
<keyword evidence="4 6" id="KW-0067">ATP-binding</keyword>